<keyword evidence="1" id="KW-0805">Transcription regulation</keyword>
<dbReference type="EMBL" id="LT629750">
    <property type="protein sequence ID" value="SDS78615.1"/>
    <property type="molecule type" value="Genomic_DNA"/>
</dbReference>
<dbReference type="SMART" id="SM00421">
    <property type="entry name" value="HTH_LUXR"/>
    <property type="match status" value="1"/>
</dbReference>
<dbReference type="SUPFAM" id="SSF46894">
    <property type="entry name" value="C-terminal effector domain of the bipartite response regulators"/>
    <property type="match status" value="1"/>
</dbReference>
<keyword evidence="3" id="KW-0804">Transcription</keyword>
<dbReference type="AlphaFoldDB" id="A0A1H1V1K4"/>
<dbReference type="Pfam" id="PF00196">
    <property type="entry name" value="GerE"/>
    <property type="match status" value="1"/>
</dbReference>
<keyword evidence="4" id="KW-0597">Phosphoprotein</keyword>
<dbReference type="RefSeq" id="WP_146687943.1">
    <property type="nucleotide sequence ID" value="NZ_LT629750.1"/>
</dbReference>
<dbReference type="CDD" id="cd06170">
    <property type="entry name" value="LuxR_C_like"/>
    <property type="match status" value="1"/>
</dbReference>
<evidence type="ECO:0000259" key="5">
    <source>
        <dbReference type="PROSITE" id="PS50043"/>
    </source>
</evidence>
<dbReference type="Gene3D" id="1.10.10.10">
    <property type="entry name" value="Winged helix-like DNA-binding domain superfamily/Winged helix DNA-binding domain"/>
    <property type="match status" value="1"/>
</dbReference>
<keyword evidence="2" id="KW-0238">DNA-binding</keyword>
<evidence type="ECO:0000256" key="2">
    <source>
        <dbReference type="ARBA" id="ARBA00023125"/>
    </source>
</evidence>
<evidence type="ECO:0000256" key="4">
    <source>
        <dbReference type="PROSITE-ProRule" id="PRU00169"/>
    </source>
</evidence>
<evidence type="ECO:0000313" key="8">
    <source>
        <dbReference type="Proteomes" id="UP000243904"/>
    </source>
</evidence>
<dbReference type="GO" id="GO:0000160">
    <property type="term" value="P:phosphorelay signal transduction system"/>
    <property type="evidence" value="ECO:0007669"/>
    <property type="project" value="InterPro"/>
</dbReference>
<dbReference type="PRINTS" id="PR00038">
    <property type="entry name" value="HTHLUXR"/>
</dbReference>
<evidence type="ECO:0000313" key="7">
    <source>
        <dbReference type="EMBL" id="SDS78615.1"/>
    </source>
</evidence>
<evidence type="ECO:0000259" key="6">
    <source>
        <dbReference type="PROSITE" id="PS50110"/>
    </source>
</evidence>
<evidence type="ECO:0000256" key="3">
    <source>
        <dbReference type="ARBA" id="ARBA00023163"/>
    </source>
</evidence>
<dbReference type="PROSITE" id="PS50043">
    <property type="entry name" value="HTH_LUXR_2"/>
    <property type="match status" value="1"/>
</dbReference>
<dbReference type="InterPro" id="IPR001789">
    <property type="entry name" value="Sig_transdc_resp-reg_receiver"/>
</dbReference>
<protein>
    <submittedName>
        <fullName evidence="7">Two component transcriptional regulator, LuxR family</fullName>
    </submittedName>
</protein>
<dbReference type="SUPFAM" id="SSF52172">
    <property type="entry name" value="CheY-like"/>
    <property type="match status" value="1"/>
</dbReference>
<sequence>MATERTVYVLDDDDAVLRSLERLLSSANFKPITFDHPSVFLTAAKTFKTGCVLLDVRLPGMSGLEVQTQLMKMRNDLAVIVVTGQGDIQTAVRAMKAGATDFLEKPYSDHALLGSIEVAFARENQHNRDHDIADAIRRIATLSPREREVLDGLLAGRPNKLIAYDLGISVRTVEVHRARMMERLGIRQLTDVIRLGVMARLNAPLPTNRQKG</sequence>
<feature type="domain" description="Response regulatory" evidence="6">
    <location>
        <begin position="6"/>
        <end position="120"/>
    </location>
</feature>
<dbReference type="InterPro" id="IPR036388">
    <property type="entry name" value="WH-like_DNA-bd_sf"/>
</dbReference>
<gene>
    <name evidence="7" type="ORF">SAMN05444158_3206</name>
</gene>
<dbReference type="PROSITE" id="PS00622">
    <property type="entry name" value="HTH_LUXR_1"/>
    <property type="match status" value="1"/>
</dbReference>
<feature type="modified residue" description="4-aspartylphosphate" evidence="4">
    <location>
        <position position="55"/>
    </location>
</feature>
<accession>A0A1H1V1K4</accession>
<keyword evidence="8" id="KW-1185">Reference proteome</keyword>
<dbReference type="Proteomes" id="UP000243904">
    <property type="component" value="Chromosome I"/>
</dbReference>
<dbReference type="Pfam" id="PF00072">
    <property type="entry name" value="Response_reg"/>
    <property type="match status" value="1"/>
</dbReference>
<organism evidence="7 8">
    <name type="scientific">Bradyrhizobium canariense</name>
    <dbReference type="NCBI Taxonomy" id="255045"/>
    <lineage>
        <taxon>Bacteria</taxon>
        <taxon>Pseudomonadati</taxon>
        <taxon>Pseudomonadota</taxon>
        <taxon>Alphaproteobacteria</taxon>
        <taxon>Hyphomicrobiales</taxon>
        <taxon>Nitrobacteraceae</taxon>
        <taxon>Bradyrhizobium</taxon>
    </lineage>
</organism>
<dbReference type="SMART" id="SM00448">
    <property type="entry name" value="REC"/>
    <property type="match status" value="1"/>
</dbReference>
<dbReference type="PANTHER" id="PTHR44688">
    <property type="entry name" value="DNA-BINDING TRANSCRIPTIONAL ACTIVATOR DEVR_DOSR"/>
    <property type="match status" value="1"/>
</dbReference>
<dbReference type="Gene3D" id="3.40.50.2300">
    <property type="match status" value="1"/>
</dbReference>
<feature type="domain" description="HTH luxR-type" evidence="5">
    <location>
        <begin position="135"/>
        <end position="200"/>
    </location>
</feature>
<dbReference type="PROSITE" id="PS50110">
    <property type="entry name" value="RESPONSE_REGULATORY"/>
    <property type="match status" value="1"/>
</dbReference>
<evidence type="ECO:0000256" key="1">
    <source>
        <dbReference type="ARBA" id="ARBA00023015"/>
    </source>
</evidence>
<proteinExistence type="predicted"/>
<reference evidence="8" key="1">
    <citation type="submission" date="2016-10" db="EMBL/GenBank/DDBJ databases">
        <authorList>
            <person name="Varghese N."/>
            <person name="Submissions S."/>
        </authorList>
    </citation>
    <scope>NUCLEOTIDE SEQUENCE [LARGE SCALE GENOMIC DNA]</scope>
    <source>
        <strain evidence="8">GAS369</strain>
    </source>
</reference>
<dbReference type="GO" id="GO:0006355">
    <property type="term" value="P:regulation of DNA-templated transcription"/>
    <property type="evidence" value="ECO:0007669"/>
    <property type="project" value="InterPro"/>
</dbReference>
<dbReference type="GO" id="GO:0003677">
    <property type="term" value="F:DNA binding"/>
    <property type="evidence" value="ECO:0007669"/>
    <property type="project" value="UniProtKB-KW"/>
</dbReference>
<name>A0A1H1V1K4_9BRAD</name>
<dbReference type="PANTHER" id="PTHR44688:SF16">
    <property type="entry name" value="DNA-BINDING TRANSCRIPTIONAL ACTIVATOR DEVR_DOSR"/>
    <property type="match status" value="1"/>
</dbReference>
<dbReference type="InterPro" id="IPR016032">
    <property type="entry name" value="Sig_transdc_resp-reg_C-effctor"/>
</dbReference>
<dbReference type="InterPro" id="IPR000792">
    <property type="entry name" value="Tscrpt_reg_LuxR_C"/>
</dbReference>
<dbReference type="InterPro" id="IPR011006">
    <property type="entry name" value="CheY-like_superfamily"/>
</dbReference>